<dbReference type="InterPro" id="IPR051419">
    <property type="entry name" value="Lys/N-term_MeTrsfase_sf"/>
</dbReference>
<dbReference type="CDD" id="cd02440">
    <property type="entry name" value="AdoMet_MTases"/>
    <property type="match status" value="1"/>
</dbReference>
<dbReference type="InterPro" id="IPR029063">
    <property type="entry name" value="SAM-dependent_MTases_sf"/>
</dbReference>
<name>A0ABR2JJK3_9EUKA</name>
<evidence type="ECO:0000313" key="5">
    <source>
        <dbReference type="EMBL" id="KAK8877829.1"/>
    </source>
</evidence>
<evidence type="ECO:0000313" key="6">
    <source>
        <dbReference type="Proteomes" id="UP001470230"/>
    </source>
</evidence>
<evidence type="ECO:0000256" key="3">
    <source>
        <dbReference type="ARBA" id="ARBA00022679"/>
    </source>
</evidence>
<dbReference type="PANTHER" id="PTHR12176:SF79">
    <property type="entry name" value="METHYLTRANSFERASE TYPE 11 DOMAIN-CONTAINING PROTEIN"/>
    <property type="match status" value="1"/>
</dbReference>
<keyword evidence="2" id="KW-0489">Methyltransferase</keyword>
<dbReference type="Gene3D" id="3.40.50.150">
    <property type="entry name" value="Vaccinia Virus protein VP39"/>
    <property type="match status" value="1"/>
</dbReference>
<reference evidence="5 6" key="1">
    <citation type="submission" date="2024-04" db="EMBL/GenBank/DDBJ databases">
        <title>Tritrichomonas musculus Genome.</title>
        <authorList>
            <person name="Alves-Ferreira E."/>
            <person name="Grigg M."/>
            <person name="Lorenzi H."/>
            <person name="Galac M."/>
        </authorList>
    </citation>
    <scope>NUCLEOTIDE SEQUENCE [LARGE SCALE GENOMIC DNA]</scope>
    <source>
        <strain evidence="5 6">EAF2021</strain>
    </source>
</reference>
<dbReference type="PANTHER" id="PTHR12176">
    <property type="entry name" value="SAM-DEPENDENT METHYLTRANSFERASE SUPERFAMILY PROTEIN"/>
    <property type="match status" value="1"/>
</dbReference>
<dbReference type="SUPFAM" id="SSF53335">
    <property type="entry name" value="S-adenosyl-L-methionine-dependent methyltransferases"/>
    <property type="match status" value="1"/>
</dbReference>
<proteinExistence type="inferred from homology"/>
<dbReference type="Pfam" id="PF08241">
    <property type="entry name" value="Methyltransf_11"/>
    <property type="match status" value="1"/>
</dbReference>
<accession>A0ABR2JJK3</accession>
<evidence type="ECO:0000256" key="1">
    <source>
        <dbReference type="ARBA" id="ARBA00008361"/>
    </source>
</evidence>
<comment type="similarity">
    <text evidence="1">Belongs to the methyltransferase superfamily.</text>
</comment>
<keyword evidence="3" id="KW-0808">Transferase</keyword>
<evidence type="ECO:0000256" key="2">
    <source>
        <dbReference type="ARBA" id="ARBA00022603"/>
    </source>
</evidence>
<organism evidence="5 6">
    <name type="scientific">Tritrichomonas musculus</name>
    <dbReference type="NCBI Taxonomy" id="1915356"/>
    <lineage>
        <taxon>Eukaryota</taxon>
        <taxon>Metamonada</taxon>
        <taxon>Parabasalia</taxon>
        <taxon>Tritrichomonadida</taxon>
        <taxon>Tritrichomonadidae</taxon>
        <taxon>Tritrichomonas</taxon>
    </lineage>
</organism>
<dbReference type="InterPro" id="IPR013216">
    <property type="entry name" value="Methyltransf_11"/>
</dbReference>
<protein>
    <recommendedName>
        <fullName evidence="4">Methyltransferase type 11 domain-containing protein</fullName>
    </recommendedName>
</protein>
<gene>
    <name evidence="5" type="ORF">M9Y10_004592</name>
</gene>
<feature type="domain" description="Methyltransferase type 11" evidence="4">
    <location>
        <begin position="74"/>
        <end position="175"/>
    </location>
</feature>
<comment type="caution">
    <text evidence="5">The sequence shown here is derived from an EMBL/GenBank/DDBJ whole genome shotgun (WGS) entry which is preliminary data.</text>
</comment>
<keyword evidence="6" id="KW-1185">Reference proteome</keyword>
<dbReference type="Proteomes" id="UP001470230">
    <property type="component" value="Unassembled WGS sequence"/>
</dbReference>
<dbReference type="EMBL" id="JAPFFF010000011">
    <property type="protein sequence ID" value="KAK8877829.1"/>
    <property type="molecule type" value="Genomic_DNA"/>
</dbReference>
<sequence>MSSIDPNVVHEFLSGELEQELENVLNHPAPGYAEPSYWNERYMSNPNPYDWFQPWSAFKSIVLPLIPSKESAIDLGCGNSPMTSELLSDGFNKVVGLDISSVVIDQNKKKFANENRLEWEVGNVFNLSKYPDESFDAVFDKGTFDCIMSSGINALQISQFLQGVSRILKKKGVFVEISYGLPETRLSWLQNPKYGWKQIESRQVEQMSERGYYHYVYCFQKKDE</sequence>
<evidence type="ECO:0000259" key="4">
    <source>
        <dbReference type="Pfam" id="PF08241"/>
    </source>
</evidence>